<organism evidence="1 2">
    <name type="scientific">Flavobacterium endoglycinae</name>
    <dbReference type="NCBI Taxonomy" id="2816357"/>
    <lineage>
        <taxon>Bacteria</taxon>
        <taxon>Pseudomonadati</taxon>
        <taxon>Bacteroidota</taxon>
        <taxon>Flavobacteriia</taxon>
        <taxon>Flavobacteriales</taxon>
        <taxon>Flavobacteriaceae</taxon>
        <taxon>Flavobacterium</taxon>
    </lineage>
</organism>
<dbReference type="InterPro" id="IPR013431">
    <property type="entry name" value="Delta_60_rpt"/>
</dbReference>
<evidence type="ECO:0000313" key="1">
    <source>
        <dbReference type="EMBL" id="QSW91579.1"/>
    </source>
</evidence>
<dbReference type="Gene3D" id="2.80.10.50">
    <property type="match status" value="6"/>
</dbReference>
<proteinExistence type="predicted"/>
<dbReference type="PANTHER" id="PTHR42754">
    <property type="entry name" value="ENDOGLUCANASE"/>
    <property type="match status" value="1"/>
</dbReference>
<evidence type="ECO:0000313" key="2">
    <source>
        <dbReference type="Proteomes" id="UP000663440"/>
    </source>
</evidence>
<dbReference type="SUPFAM" id="SSF101898">
    <property type="entry name" value="NHL repeat"/>
    <property type="match status" value="1"/>
</dbReference>
<sequence>MDITFNTLDDGLKGDGFNDVVRALYLQPDENLLVGGDYLSLNGSSVSYLTRLKPDGTIDENFNTGTGFNGKIYAINVQPDGKIIAAGNFTAYNGNSAGRIIRLNNDGTQDLSFNTSIGAPTGIIYNISLQSDGKIIIVGSFTKYNTKTVNRIARILPDGTLDPFFDTGTGSTLNITNSRILSDGKILLTGNFTLFNKIESNRIIRLNTDGSVDTNFNIGTGFNDDVNAIVIQPDGKIILGGNFTSYQENTANRIIRINQDGSVDTEFLGTGFNSGNVEIIKTDTQGNIMVGGNFTSKYNGTDVNRVILLDSKGLLKTDFDIGLGPASASVFALANDQEGSWFIGGSFSVFDGQNQGRLAKVNFEGEQDSSYLSSGIGFNNSVFKIIPQENKKTIVVGNFITFNNNPAPRIARLLEDGSSDPDFNKEQTGANNLIKSAILQADGKIIIGGNFTKYNDVLCNRLARILPDGSFDPTFNIGSGFNNQIYAMAIQSDGKIIVAGNFTRFNNDSSVERILRLLPDGSRDFTFNARIEAIIDDVLVQPDGKILVAGRFNGHLVRLSSDGSIDPDFNIGVYGFDKNVYAIALQSDNKILVGGFFLSFNGQSQKKISRLNPNGSLDTSFDSGTGFNKGDVRAFLIQPDGRILVGGSFSGTYKNTSALRLIRLMKNGDLDPSFTVTLNNKLYTFGLTYNHRLLIGGDFNSVSGVSKHRIARLKLCLDSTTWDGISWSNGYPSGGKEIFFKGDFPALVSSDVCSCNIDSGKEVTIPSGQTLSIEFSYSGEGILNLEDSASLYQSDDDIKNTGIIHLKRNTKPILKFDYTYWSAPVQNQKLIDVSPNTLYDKYFSYNPVSGWQFENPYFDMISGKGYIIRGPQEFSTSTASTYKAIFKGIPNNGKIDVNMGAADSFNLIGNPYASAIDADVFLKKNEFKTKGTLYFWTHNTPITNYEYTADDYAVYNLVGGIGTKANSDGINETIPNGKIASGQSFFIKSNAAGTIEFNDGMRIPNQNNAFFKPSENKNLVKDEIEKHRFWLNLRNDKGAFKQLLAGYVTGATNNYDINYDGEILEGNQFVDFYSIVENKKLAIQGRGLPFEDTDQIILGYKTTISGEFTIGIDHTDGIFVDQDIYLEDKLNQNWQNLQSGDYAFTSPIGTFEDRFVLHYKYQTLGDKKIETHKNDILVSSKHKIININSLNVNLKAVDIFDTRGRLIYSKKKIGKSDLEISNLNAADQVLLLKITLENEYSEVKKIIF</sequence>
<reference evidence="1 2" key="1">
    <citation type="submission" date="2021-03" db="EMBL/GenBank/DDBJ databases">
        <title>Flavobacterium kribbensis sp. nov, an endophytic bacteria, isolated from soybean.</title>
        <authorList>
            <person name="Lee J."/>
            <person name="Seo J."/>
        </authorList>
    </citation>
    <scope>NUCLEOTIDE SEQUENCE [LARGE SCALE GENOMIC DNA]</scope>
    <source>
        <strain evidence="1 2">BB8</strain>
    </source>
</reference>
<dbReference type="SUPFAM" id="SSF63829">
    <property type="entry name" value="Calcium-dependent phosphotriesterase"/>
    <property type="match status" value="2"/>
</dbReference>
<dbReference type="EMBL" id="CP071448">
    <property type="protein sequence ID" value="QSW91579.1"/>
    <property type="molecule type" value="Genomic_DNA"/>
</dbReference>
<dbReference type="NCBIfam" id="NF033708">
    <property type="entry name" value="T9SS_Cterm_ChiA"/>
    <property type="match status" value="1"/>
</dbReference>
<name>A0ABX7QKC5_9FLAO</name>
<dbReference type="NCBIfam" id="TIGR02608">
    <property type="entry name" value="delta_60_rpt"/>
    <property type="match status" value="10"/>
</dbReference>
<accession>A0ABX7QKC5</accession>
<dbReference type="Proteomes" id="UP000663440">
    <property type="component" value="Chromosome"/>
</dbReference>
<dbReference type="Pfam" id="PF17164">
    <property type="entry name" value="DUF5122"/>
    <property type="match status" value="12"/>
</dbReference>
<dbReference type="PANTHER" id="PTHR42754:SF1">
    <property type="entry name" value="LIPOPROTEIN"/>
    <property type="match status" value="1"/>
</dbReference>
<keyword evidence="2" id="KW-1185">Reference proteome</keyword>
<gene>
    <name evidence="1" type="ORF">J0383_12150</name>
</gene>
<protein>
    <submittedName>
        <fullName evidence="1">Delta-60 repeat domain-containing protein</fullName>
    </submittedName>
</protein>